<feature type="compositionally biased region" description="Basic and acidic residues" evidence="1">
    <location>
        <begin position="16"/>
        <end position="30"/>
    </location>
</feature>
<evidence type="ECO:0000313" key="3">
    <source>
        <dbReference type="EMBL" id="DBA52150.1"/>
    </source>
</evidence>
<evidence type="ECO:0000313" key="2">
    <source>
        <dbReference type="EMBL" id="DBA51751.1"/>
    </source>
</evidence>
<proteinExistence type="predicted"/>
<protein>
    <submittedName>
        <fullName evidence="2">ORF52</fullName>
    </submittedName>
    <submittedName>
        <fullName evidence="3">ORF9</fullName>
    </submittedName>
</protein>
<organism evidence="3">
    <name type="scientific">Nitrosopumilaceae spindle-shaped virus</name>
    <dbReference type="NCBI Taxonomy" id="3065433"/>
    <lineage>
        <taxon>Viruses</taxon>
    </lineage>
</organism>
<reference evidence="3" key="2">
    <citation type="submission" date="2024-03" db="EMBL/GenBank/DDBJ databases">
        <authorList>
            <person name="Ni Y."/>
            <person name="Xu T."/>
            <person name="Yan S."/>
            <person name="Chen L."/>
            <person name="Wang Y."/>
        </authorList>
    </citation>
    <scope>NUCLEOTIDE SEQUENCE</scope>
    <source>
        <strain evidence="3">NTT1</strain>
        <strain evidence="2">NTT2</strain>
    </source>
</reference>
<evidence type="ECO:0000256" key="1">
    <source>
        <dbReference type="SAM" id="MobiDB-lite"/>
    </source>
</evidence>
<feature type="compositionally biased region" description="Basic and acidic residues" evidence="1">
    <location>
        <begin position="1"/>
        <end position="10"/>
    </location>
</feature>
<accession>A0AAT9JAA6</accession>
<reference evidence="3" key="1">
    <citation type="journal article" date="2024" name="Environ. Microbiol. Rep.">
        <title>Hiding in plain sight: The discovery of complete genomes of 11 hypothetical spindle-shaped viruses that putatively infect mesophilic ammonia-oxidizing archaea.</title>
        <authorList>
            <person name="Ni Y."/>
            <person name="Xu T."/>
            <person name="Yan S."/>
            <person name="Chen L."/>
            <person name="Wang Y."/>
        </authorList>
    </citation>
    <scope>NUCLEOTIDE SEQUENCE</scope>
    <source>
        <strain evidence="3">NTT1</strain>
        <strain evidence="2">NTT2</strain>
    </source>
</reference>
<name>A0AAT9JAA6_9VIRU</name>
<dbReference type="EMBL" id="BK067783">
    <property type="protein sequence ID" value="DBA51751.1"/>
    <property type="molecule type" value="Genomic_DNA"/>
</dbReference>
<feature type="region of interest" description="Disordered" evidence="1">
    <location>
        <begin position="1"/>
        <end position="30"/>
    </location>
</feature>
<sequence>MHEFGKKVLDHIGTSHHTEHELNETEGFHHEGLGEFEKRALDTKKHHNEESF</sequence>
<dbReference type="EMBL" id="BK067791">
    <property type="protein sequence ID" value="DBA52150.1"/>
    <property type="molecule type" value="Genomic_DNA"/>
</dbReference>